<keyword evidence="2" id="KW-1185">Reference proteome</keyword>
<dbReference type="GeneTree" id="ENSGT00940000163824"/>
<reference evidence="1 2" key="1">
    <citation type="submission" date="2016-06" db="EMBL/GenBank/DDBJ databases">
        <title>Genome of Rhinopithecus bieti.</title>
        <authorList>
            <person name="Wu"/>
            <person name="C.-I. and Zhang"/>
            <person name="Y."/>
        </authorList>
    </citation>
    <scope>NUCLEOTIDE SEQUENCE</scope>
</reference>
<organism evidence="1 2">
    <name type="scientific">Rhinopithecus bieti</name>
    <name type="common">Black snub-nosed monkey</name>
    <name type="synonym">Pygathrix bieti</name>
    <dbReference type="NCBI Taxonomy" id="61621"/>
    <lineage>
        <taxon>Eukaryota</taxon>
        <taxon>Metazoa</taxon>
        <taxon>Chordata</taxon>
        <taxon>Craniata</taxon>
        <taxon>Vertebrata</taxon>
        <taxon>Euteleostomi</taxon>
        <taxon>Mammalia</taxon>
        <taxon>Eutheria</taxon>
        <taxon>Euarchontoglires</taxon>
        <taxon>Primates</taxon>
        <taxon>Haplorrhini</taxon>
        <taxon>Catarrhini</taxon>
        <taxon>Cercopithecidae</taxon>
        <taxon>Colobinae</taxon>
        <taxon>Rhinopithecus</taxon>
    </lineage>
</organism>
<accession>A0A2K6KJE3</accession>
<reference evidence="1" key="2">
    <citation type="submission" date="2025-08" db="UniProtKB">
        <authorList>
            <consortium name="Ensembl"/>
        </authorList>
    </citation>
    <scope>IDENTIFICATION</scope>
</reference>
<dbReference type="AlphaFoldDB" id="A0A2K6KJE3"/>
<dbReference type="Ensembl" id="ENSRBIT00000035045.1">
    <property type="protein sequence ID" value="ENSRBIP00000011384.1"/>
    <property type="gene ID" value="ENSRBIG00000029574.1"/>
</dbReference>
<reference evidence="1" key="3">
    <citation type="submission" date="2025-09" db="UniProtKB">
        <authorList>
            <consortium name="Ensembl"/>
        </authorList>
    </citation>
    <scope>IDENTIFICATION</scope>
</reference>
<dbReference type="OMA" id="EHMEPQK"/>
<dbReference type="STRING" id="61621.ENSRBIP00000011384"/>
<dbReference type="Proteomes" id="UP000233180">
    <property type="component" value="Unassembled WGS sequence"/>
</dbReference>
<protein>
    <submittedName>
        <fullName evidence="1">Uncharacterized protein</fullName>
    </submittedName>
</protein>
<evidence type="ECO:0000313" key="2">
    <source>
        <dbReference type="Proteomes" id="UP000233180"/>
    </source>
</evidence>
<sequence length="55" mass="5860">MASTMVSAGPTIAAAVFAGHYVLQAMEHMEPQEKQVFRSLPKSAFSGVLLPIKGK</sequence>
<name>A0A2K6KJE3_RHIBE</name>
<proteinExistence type="predicted"/>
<evidence type="ECO:0000313" key="1">
    <source>
        <dbReference type="Ensembl" id="ENSRBIP00000011384.1"/>
    </source>
</evidence>